<proteinExistence type="predicted"/>
<protein>
    <submittedName>
        <fullName evidence="2">Putative carbohydrate-binding-like protein</fullName>
    </submittedName>
</protein>
<feature type="signal peptide" evidence="1">
    <location>
        <begin position="1"/>
        <end position="16"/>
    </location>
</feature>
<reference evidence="3" key="1">
    <citation type="journal article" date="2013" name="Genome Announc.">
        <title>Draft genome sequence of Neofusicoccum parvum isolate UCR-NP2, a fungal vascular pathogen associated with grapevine cankers.</title>
        <authorList>
            <person name="Blanco-Ulate B."/>
            <person name="Rolshausen P."/>
            <person name="Cantu D."/>
        </authorList>
    </citation>
    <scope>NUCLEOTIDE SEQUENCE [LARGE SCALE GENOMIC DNA]</scope>
    <source>
        <strain evidence="3">UCR-NP2</strain>
    </source>
</reference>
<dbReference type="AlphaFoldDB" id="R1GWR9"/>
<evidence type="ECO:0000313" key="3">
    <source>
        <dbReference type="Proteomes" id="UP000013521"/>
    </source>
</evidence>
<dbReference type="OMA" id="NTVAYND"/>
<dbReference type="eggNOG" id="ENOG502RYBJ">
    <property type="taxonomic scope" value="Eukaryota"/>
</dbReference>
<dbReference type="EMBL" id="KB915959">
    <property type="protein sequence ID" value="EOD50534.1"/>
    <property type="molecule type" value="Genomic_DNA"/>
</dbReference>
<dbReference type="PANTHER" id="PTHR36578">
    <property type="entry name" value="CHROMOSOME 15, WHOLE GENOME SHOTGUN SEQUENCE"/>
    <property type="match status" value="1"/>
</dbReference>
<organism evidence="2 3">
    <name type="scientific">Botryosphaeria parva (strain UCR-NP2)</name>
    <name type="common">Grapevine canker fungus</name>
    <name type="synonym">Neofusicoccum parvum</name>
    <dbReference type="NCBI Taxonomy" id="1287680"/>
    <lineage>
        <taxon>Eukaryota</taxon>
        <taxon>Fungi</taxon>
        <taxon>Dikarya</taxon>
        <taxon>Ascomycota</taxon>
        <taxon>Pezizomycotina</taxon>
        <taxon>Dothideomycetes</taxon>
        <taxon>Dothideomycetes incertae sedis</taxon>
        <taxon>Botryosphaeriales</taxon>
        <taxon>Botryosphaeriaceae</taxon>
        <taxon>Neofusicoccum</taxon>
    </lineage>
</organism>
<evidence type="ECO:0000313" key="2">
    <source>
        <dbReference type="EMBL" id="EOD50534.1"/>
    </source>
</evidence>
<dbReference type="PANTHER" id="PTHR36578:SF2">
    <property type="entry name" value="PA14 DOMAIN-CONTAINING PROTEIN"/>
    <property type="match status" value="1"/>
</dbReference>
<name>R1GWR9_BOTPV</name>
<dbReference type="KEGG" id="npa:UCRNP2_2693"/>
<sequence>MHSSVFFPLIAGLAAAAPVTTVSTDTPANVNPTPDALPLDFLADVEVPTYSTLDGLLSQVIPYATPTAIAAVAAAQSETPLSVFPAVTTIAMNAAGDGAANDGNTATPTGTAVRRDLGELQKRGACDAQATIANYYNVDVSSPDSFTKDPTIASVANNAPTPTAYYQNFKNQLGANSAYAYMGYTVLQHGYDVNACATQCSSMAGCLSFNIYFERDPVQEPGAGCDKPAAFANIKCSFWGSALDISTATNFGQWRDKFQVAIAGSNAYTSNKIGGKITGWTDPLNLNNAAMQAPLRDCGGTWTYMGYKLFQSGPFDVNLCAAACDAQTAYNIAHPPSSGYTPLCAAFDTYQLTMTNNTGSYVQGQMCTMYTSAWDAKYATNTVAYNDGIGAKYTYSMSFFYSRPEIQPVCDADLSFLQASGADFCTSYISYSQPTTTVVSTTTPALSTVYTTASTDVVTSISTGTVTITRSREVFKRQDSAASTPSGSAYSIDVSTVTVKTTLPANNATLPSHPATSSHTNAKRAIQTPASITAWSPAKISAACSRVATGTSTLVMSSSGLLGWNYADSSPYWGEGLPLFDYGFGDATLFGFHAFLYGYPWGPGYSISYEISGPTGHRAVVFDWKMGLYWYGSEYYHFSITLYEDKPNIATYKYYSMGVLADVFGVVGAQREANGQYMHWHFGPNPIALAERISTAAMDAKPRKTYILAPKLDFKPDGAIALGNVLGHALCPHRPLTTIPQAQWPSVDESTEFDRTIQRDAGRDLNVSITAQIL</sequence>
<dbReference type="OrthoDB" id="271448at2759"/>
<feature type="chain" id="PRO_5004361113" evidence="1">
    <location>
        <begin position="17"/>
        <end position="774"/>
    </location>
</feature>
<dbReference type="HOGENOM" id="CLU_022878_3_0_1"/>
<keyword evidence="1" id="KW-0732">Signal</keyword>
<gene>
    <name evidence="2" type="ORF">UCRNP2_2693</name>
</gene>
<accession>R1GWR9</accession>
<evidence type="ECO:0000256" key="1">
    <source>
        <dbReference type="SAM" id="SignalP"/>
    </source>
</evidence>
<dbReference type="Proteomes" id="UP000013521">
    <property type="component" value="Unassembled WGS sequence"/>
</dbReference>